<comment type="caution">
    <text evidence="3">The sequence shown here is derived from an EMBL/GenBank/DDBJ whole genome shotgun (WGS) entry which is preliminary data.</text>
</comment>
<organism evidence="3 4">
    <name type="scientific">Symbiodinium natans</name>
    <dbReference type="NCBI Taxonomy" id="878477"/>
    <lineage>
        <taxon>Eukaryota</taxon>
        <taxon>Sar</taxon>
        <taxon>Alveolata</taxon>
        <taxon>Dinophyceae</taxon>
        <taxon>Suessiales</taxon>
        <taxon>Symbiodiniaceae</taxon>
        <taxon>Symbiodinium</taxon>
    </lineage>
</organism>
<keyword evidence="4" id="KW-1185">Reference proteome</keyword>
<dbReference type="Proteomes" id="UP000604046">
    <property type="component" value="Unassembled WGS sequence"/>
</dbReference>
<dbReference type="AlphaFoldDB" id="A0A812U6V8"/>
<keyword evidence="2" id="KW-0732">Signal</keyword>
<sequence>MAREMSSLLCCLVACAASAAAATEVPATGGCNHLGSASEMEDHNSQLQTKPARASTSHKEGHKGFPDWLLWKMKGQIEDQAAASALDCSFVWSVSQNQKGRIEVPVGSTCGYDDSVGESDVVCTVTQGPSTNPQSVNSDITPFELQPEGSGVNYYIEIVSNDANYTFRPPDEWFIACRAATITST</sequence>
<dbReference type="EMBL" id="CAJNDS010002640">
    <property type="protein sequence ID" value="CAE7554209.1"/>
    <property type="molecule type" value="Genomic_DNA"/>
</dbReference>
<dbReference type="OrthoDB" id="420072at2759"/>
<feature type="signal peptide" evidence="2">
    <location>
        <begin position="1"/>
        <end position="22"/>
    </location>
</feature>
<evidence type="ECO:0000256" key="1">
    <source>
        <dbReference type="SAM" id="MobiDB-lite"/>
    </source>
</evidence>
<evidence type="ECO:0000313" key="4">
    <source>
        <dbReference type="Proteomes" id="UP000604046"/>
    </source>
</evidence>
<feature type="chain" id="PRO_5032806296" evidence="2">
    <location>
        <begin position="23"/>
        <end position="185"/>
    </location>
</feature>
<reference evidence="3" key="1">
    <citation type="submission" date="2021-02" db="EMBL/GenBank/DDBJ databases">
        <authorList>
            <person name="Dougan E. K."/>
            <person name="Rhodes N."/>
            <person name="Thang M."/>
            <person name="Chan C."/>
        </authorList>
    </citation>
    <scope>NUCLEOTIDE SEQUENCE</scope>
</reference>
<evidence type="ECO:0000313" key="3">
    <source>
        <dbReference type="EMBL" id="CAE7554209.1"/>
    </source>
</evidence>
<evidence type="ECO:0000256" key="2">
    <source>
        <dbReference type="SAM" id="SignalP"/>
    </source>
</evidence>
<name>A0A812U6V8_9DINO</name>
<feature type="region of interest" description="Disordered" evidence="1">
    <location>
        <begin position="41"/>
        <end position="61"/>
    </location>
</feature>
<gene>
    <name evidence="3" type="primary">NLRC3</name>
    <name evidence="3" type="ORF">SNAT2548_LOCUS31129</name>
</gene>
<protein>
    <submittedName>
        <fullName evidence="3">NLRC3 protein</fullName>
    </submittedName>
</protein>
<proteinExistence type="predicted"/>
<accession>A0A812U6V8</accession>